<organism evidence="2 3">
    <name type="scientific">Cystoisospora suis</name>
    <dbReference type="NCBI Taxonomy" id="483139"/>
    <lineage>
        <taxon>Eukaryota</taxon>
        <taxon>Sar</taxon>
        <taxon>Alveolata</taxon>
        <taxon>Apicomplexa</taxon>
        <taxon>Conoidasida</taxon>
        <taxon>Coccidia</taxon>
        <taxon>Eucoccidiorida</taxon>
        <taxon>Eimeriorina</taxon>
        <taxon>Sarcocystidae</taxon>
        <taxon>Cystoisospora</taxon>
    </lineage>
</organism>
<keyword evidence="3" id="KW-1185">Reference proteome</keyword>
<evidence type="ECO:0000313" key="3">
    <source>
        <dbReference type="Proteomes" id="UP000221165"/>
    </source>
</evidence>
<accession>A0A2C6KU12</accession>
<evidence type="ECO:0000313" key="2">
    <source>
        <dbReference type="EMBL" id="PHJ19704.1"/>
    </source>
</evidence>
<dbReference type="RefSeq" id="XP_067921400.1">
    <property type="nucleotide sequence ID" value="XM_068066628.1"/>
</dbReference>
<reference evidence="2 3" key="1">
    <citation type="journal article" date="2017" name="Int. J. Parasitol.">
        <title>The genome of the protozoan parasite Cystoisospora suis and a reverse vaccinology approach to identify vaccine candidates.</title>
        <authorList>
            <person name="Palmieri N."/>
            <person name="Shrestha A."/>
            <person name="Ruttkowski B."/>
            <person name="Beck T."/>
            <person name="Vogl C."/>
            <person name="Tomley F."/>
            <person name="Blake D.P."/>
            <person name="Joachim A."/>
        </authorList>
    </citation>
    <scope>NUCLEOTIDE SEQUENCE [LARGE SCALE GENOMIC DNA]</scope>
    <source>
        <strain evidence="2 3">Wien I</strain>
    </source>
</reference>
<protein>
    <submittedName>
        <fullName evidence="2">Uncharacterized protein</fullName>
    </submittedName>
</protein>
<dbReference type="Proteomes" id="UP000221165">
    <property type="component" value="Unassembled WGS sequence"/>
</dbReference>
<gene>
    <name evidence="2" type="ORF">CSUI_006470</name>
</gene>
<dbReference type="AlphaFoldDB" id="A0A2C6KU12"/>
<name>A0A2C6KU12_9APIC</name>
<feature type="region of interest" description="Disordered" evidence="1">
    <location>
        <begin position="18"/>
        <end position="37"/>
    </location>
</feature>
<dbReference type="EMBL" id="MIGC01003274">
    <property type="protein sequence ID" value="PHJ19704.1"/>
    <property type="molecule type" value="Genomic_DNA"/>
</dbReference>
<dbReference type="GeneID" id="94429839"/>
<comment type="caution">
    <text evidence="2">The sequence shown here is derived from an EMBL/GenBank/DDBJ whole genome shotgun (WGS) entry which is preliminary data.</text>
</comment>
<proteinExistence type="predicted"/>
<dbReference type="VEuPathDB" id="ToxoDB:CSUI_006470"/>
<sequence>MLPYWRVAWEWELSVPTERRAARPRPQATRGGEQGRGTLFSPGTFLELYMYFFFFLDLEHN</sequence>
<evidence type="ECO:0000256" key="1">
    <source>
        <dbReference type="SAM" id="MobiDB-lite"/>
    </source>
</evidence>